<dbReference type="SUPFAM" id="SSF103039">
    <property type="entry name" value="CheC-like"/>
    <property type="match status" value="1"/>
</dbReference>
<dbReference type="Pfam" id="PF13690">
    <property type="entry name" value="CheX"/>
    <property type="match status" value="1"/>
</dbReference>
<dbReference type="InterPro" id="IPR038756">
    <property type="entry name" value="CheX-like"/>
</dbReference>
<dbReference type="RefSeq" id="WP_029133946.1">
    <property type="nucleotide sequence ID" value="NZ_CAXXYC010000003.1"/>
</dbReference>
<dbReference type="PANTHER" id="PTHR39452">
    <property type="entry name" value="CHEY-P PHOSPHATASE CHEX"/>
    <property type="match status" value="1"/>
</dbReference>
<sequence>MKAEFVNPFLNAILDVLSTMARIDAKPGKPYLKKERTSLGDVSGLIGLTGKQMKGSLAISFTEPVILQIAENMLGEKAESVNDTVTDLVGEITNMVTGGAKRIFSEMGYDFDLAIPGVVAGKNHAITHKTSGQTIILPFHTENGDFFVEICFEG</sequence>
<reference evidence="3 4" key="1">
    <citation type="submission" date="2017-11" db="EMBL/GenBank/DDBJ databases">
        <title>Genome-resolved metagenomics identifies genetic mobility, metabolic interactions, and unexpected diversity in perchlorate-reducing communities.</title>
        <authorList>
            <person name="Barnum T.P."/>
            <person name="Figueroa I.A."/>
            <person name="Carlstrom C.I."/>
            <person name="Lucas L.N."/>
            <person name="Engelbrektson A.L."/>
            <person name="Coates J.D."/>
        </authorList>
    </citation>
    <scope>NUCLEOTIDE SEQUENCE [LARGE SCALE GENOMIC DNA]</scope>
    <source>
        <strain evidence="3">BM301</strain>
    </source>
</reference>
<dbReference type="Gene3D" id="3.40.1550.10">
    <property type="entry name" value="CheC-like"/>
    <property type="match status" value="1"/>
</dbReference>
<dbReference type="EMBL" id="PKUN01000002">
    <property type="protein sequence ID" value="PLX63166.1"/>
    <property type="molecule type" value="Genomic_DNA"/>
</dbReference>
<dbReference type="CDD" id="cd17906">
    <property type="entry name" value="CheX"/>
    <property type="match status" value="1"/>
</dbReference>
<gene>
    <name evidence="3" type="ORF">C0630_03145</name>
</gene>
<dbReference type="STRING" id="1111735.GCA_000428045_01276"/>
<comment type="caution">
    <text evidence="3">The sequence shown here is derived from an EMBL/GenBank/DDBJ whole genome shotgun (WGS) entry which is preliminary data.</text>
</comment>
<dbReference type="GO" id="GO:0006935">
    <property type="term" value="P:chemotaxis"/>
    <property type="evidence" value="ECO:0007669"/>
    <property type="project" value="UniProtKB-KW"/>
</dbReference>
<protein>
    <submittedName>
        <fullName evidence="3">Chemotaxis protein CheX</fullName>
    </submittedName>
</protein>
<dbReference type="PANTHER" id="PTHR39452:SF1">
    <property type="entry name" value="CHEY-P PHOSPHATASE CHEX"/>
    <property type="match status" value="1"/>
</dbReference>
<organism evidence="3 4">
    <name type="scientific">Sedimenticola selenatireducens</name>
    <dbReference type="NCBI Taxonomy" id="191960"/>
    <lineage>
        <taxon>Bacteria</taxon>
        <taxon>Pseudomonadati</taxon>
        <taxon>Pseudomonadota</taxon>
        <taxon>Gammaproteobacteria</taxon>
        <taxon>Chromatiales</taxon>
        <taxon>Sedimenticolaceae</taxon>
        <taxon>Sedimenticola</taxon>
    </lineage>
</organism>
<accession>A0A2N6D0I0</accession>
<dbReference type="InterPro" id="IPR028976">
    <property type="entry name" value="CheC-like_sf"/>
</dbReference>
<evidence type="ECO:0000259" key="2">
    <source>
        <dbReference type="Pfam" id="PF13690"/>
    </source>
</evidence>
<evidence type="ECO:0000313" key="4">
    <source>
        <dbReference type="Proteomes" id="UP000235015"/>
    </source>
</evidence>
<dbReference type="AlphaFoldDB" id="A0A2N6D0I0"/>
<dbReference type="InterPro" id="IPR028051">
    <property type="entry name" value="CheX-like_dom"/>
</dbReference>
<name>A0A2N6D0I0_9GAMM</name>
<proteinExistence type="predicted"/>
<feature type="domain" description="Chemotaxis phosphatase CheX-like" evidence="2">
    <location>
        <begin position="42"/>
        <end position="140"/>
    </location>
</feature>
<evidence type="ECO:0000313" key="3">
    <source>
        <dbReference type="EMBL" id="PLX63166.1"/>
    </source>
</evidence>
<evidence type="ECO:0000256" key="1">
    <source>
        <dbReference type="ARBA" id="ARBA00022500"/>
    </source>
</evidence>
<keyword evidence="1" id="KW-0145">Chemotaxis</keyword>
<dbReference type="Proteomes" id="UP000235015">
    <property type="component" value="Unassembled WGS sequence"/>
</dbReference>